<dbReference type="RefSeq" id="WP_202824576.1">
    <property type="nucleotide sequence ID" value="NZ_JAEUXJ010000002.1"/>
</dbReference>
<evidence type="ECO:0000256" key="1">
    <source>
        <dbReference type="SAM" id="Phobius"/>
    </source>
</evidence>
<accession>A0ABS1UZG4</accession>
<evidence type="ECO:0000313" key="2">
    <source>
        <dbReference type="EMBL" id="MBL6454839.1"/>
    </source>
</evidence>
<feature type="transmembrane region" description="Helical" evidence="1">
    <location>
        <begin position="43"/>
        <end position="63"/>
    </location>
</feature>
<reference evidence="2 3" key="1">
    <citation type="submission" date="2021-01" db="EMBL/GenBank/DDBJ databases">
        <title>Belnapia mucosa sp. nov. and Belnapia arida sp. nov., isolated from the Tabernas Desert (Almeria, Spain).</title>
        <authorList>
            <person name="Molina-Menor E."/>
            <person name="Vidal-Verdu A."/>
            <person name="Calonge A."/>
            <person name="Satari L."/>
            <person name="Pereto Magraner J."/>
            <person name="Porcar Miralles M."/>
        </authorList>
    </citation>
    <scope>NUCLEOTIDE SEQUENCE [LARGE SCALE GENOMIC DNA]</scope>
    <source>
        <strain evidence="2 3">T6</strain>
    </source>
</reference>
<keyword evidence="3" id="KW-1185">Reference proteome</keyword>
<protein>
    <submittedName>
        <fullName evidence="2">Uncharacterized protein</fullName>
    </submittedName>
</protein>
<organism evidence="2 3">
    <name type="scientific">Belnapia mucosa</name>
    <dbReference type="NCBI Taxonomy" id="2804532"/>
    <lineage>
        <taxon>Bacteria</taxon>
        <taxon>Pseudomonadati</taxon>
        <taxon>Pseudomonadota</taxon>
        <taxon>Alphaproteobacteria</taxon>
        <taxon>Acetobacterales</taxon>
        <taxon>Roseomonadaceae</taxon>
        <taxon>Belnapia</taxon>
    </lineage>
</organism>
<dbReference type="Proteomes" id="UP000606490">
    <property type="component" value="Unassembled WGS sequence"/>
</dbReference>
<keyword evidence="1" id="KW-0812">Transmembrane</keyword>
<feature type="transmembrane region" description="Helical" evidence="1">
    <location>
        <begin position="95"/>
        <end position="116"/>
    </location>
</feature>
<feature type="transmembrane region" description="Helical" evidence="1">
    <location>
        <begin position="70"/>
        <end position="89"/>
    </location>
</feature>
<comment type="caution">
    <text evidence="2">The sequence shown here is derived from an EMBL/GenBank/DDBJ whole genome shotgun (WGS) entry which is preliminary data.</text>
</comment>
<name>A0ABS1UZG4_9PROT</name>
<dbReference type="EMBL" id="JAEUXJ010000002">
    <property type="protein sequence ID" value="MBL6454839.1"/>
    <property type="molecule type" value="Genomic_DNA"/>
</dbReference>
<feature type="transmembrane region" description="Helical" evidence="1">
    <location>
        <begin position="12"/>
        <end position="37"/>
    </location>
</feature>
<keyword evidence="1" id="KW-1133">Transmembrane helix</keyword>
<sequence>MIIPSTFLRRALLLDAASCLLLGLLLAVGAAPLGWWFHLPLALLRESGFFLLAFAALLLWLATRPALPRWAVLGVVAGNALWAIDSVLLLLPGWIAPNMLGGCFILIQAIATGLIAELEYVGLKRSAAAAMA</sequence>
<proteinExistence type="predicted"/>
<keyword evidence="1" id="KW-0472">Membrane</keyword>
<gene>
    <name evidence="2" type="ORF">JMJ55_05855</name>
</gene>
<evidence type="ECO:0000313" key="3">
    <source>
        <dbReference type="Proteomes" id="UP000606490"/>
    </source>
</evidence>